<evidence type="ECO:0000313" key="5">
    <source>
        <dbReference type="EMBL" id="MBP2026853.1"/>
    </source>
</evidence>
<name>A0ABS4KGE5_9FIRM</name>
<dbReference type="RefSeq" id="WP_209659259.1">
    <property type="nucleotide sequence ID" value="NZ_JAGGLI010000004.1"/>
</dbReference>
<gene>
    <name evidence="5" type="ORF">J2Z35_000644</name>
</gene>
<dbReference type="Pfam" id="PF08220">
    <property type="entry name" value="HTH_DeoR"/>
    <property type="match status" value="1"/>
</dbReference>
<feature type="domain" description="HTH deoR-type" evidence="4">
    <location>
        <begin position="3"/>
        <end position="62"/>
    </location>
</feature>
<proteinExistence type="predicted"/>
<dbReference type="InterPro" id="IPR018356">
    <property type="entry name" value="Tscrpt_reg_HTH_DeoR_CS"/>
</dbReference>
<evidence type="ECO:0000256" key="2">
    <source>
        <dbReference type="ARBA" id="ARBA00023125"/>
    </source>
</evidence>
<keyword evidence="2 5" id="KW-0238">DNA-binding</keyword>
<dbReference type="PROSITE" id="PS00894">
    <property type="entry name" value="HTH_DEOR_1"/>
    <property type="match status" value="1"/>
</dbReference>
<keyword evidence="6" id="KW-1185">Reference proteome</keyword>
<dbReference type="InterPro" id="IPR036388">
    <property type="entry name" value="WH-like_DNA-bd_sf"/>
</dbReference>
<dbReference type="Gene3D" id="1.10.10.10">
    <property type="entry name" value="Winged helix-like DNA-binding domain superfamily/Winged helix DNA-binding domain"/>
    <property type="match status" value="1"/>
</dbReference>
<comment type="caution">
    <text evidence="5">The sequence shown here is derived from an EMBL/GenBank/DDBJ whole genome shotgun (WGS) entry which is preliminary data.</text>
</comment>
<dbReference type="SMART" id="SM00420">
    <property type="entry name" value="HTH_DEOR"/>
    <property type="match status" value="1"/>
</dbReference>
<dbReference type="Proteomes" id="UP001314903">
    <property type="component" value="Unassembled WGS sequence"/>
</dbReference>
<dbReference type="PROSITE" id="PS51000">
    <property type="entry name" value="HTH_DEOR_2"/>
    <property type="match status" value="1"/>
</dbReference>
<dbReference type="EMBL" id="JAGGLI010000004">
    <property type="protein sequence ID" value="MBP2026853.1"/>
    <property type="molecule type" value="Genomic_DNA"/>
</dbReference>
<evidence type="ECO:0000259" key="4">
    <source>
        <dbReference type="PROSITE" id="PS51000"/>
    </source>
</evidence>
<accession>A0ABS4KGE5</accession>
<evidence type="ECO:0000313" key="6">
    <source>
        <dbReference type="Proteomes" id="UP001314903"/>
    </source>
</evidence>
<dbReference type="InterPro" id="IPR036390">
    <property type="entry name" value="WH_DNA-bd_sf"/>
</dbReference>
<keyword evidence="1" id="KW-0805">Transcription regulation</keyword>
<reference evidence="5 6" key="1">
    <citation type="submission" date="2021-03" db="EMBL/GenBank/DDBJ databases">
        <title>Genomic Encyclopedia of Type Strains, Phase IV (KMG-IV): sequencing the most valuable type-strain genomes for metagenomic binning, comparative biology and taxonomic classification.</title>
        <authorList>
            <person name="Goeker M."/>
        </authorList>
    </citation>
    <scope>NUCLEOTIDE SEQUENCE [LARGE SCALE GENOMIC DNA]</scope>
    <source>
        <strain evidence="5 6">DSM 27512</strain>
    </source>
</reference>
<dbReference type="SUPFAM" id="SSF46785">
    <property type="entry name" value="Winged helix' DNA-binding domain"/>
    <property type="match status" value="1"/>
</dbReference>
<dbReference type="GO" id="GO:0003677">
    <property type="term" value="F:DNA binding"/>
    <property type="evidence" value="ECO:0007669"/>
    <property type="project" value="UniProtKB-KW"/>
</dbReference>
<organism evidence="5 6">
    <name type="scientific">Acetoanaerobium pronyense</name>
    <dbReference type="NCBI Taxonomy" id="1482736"/>
    <lineage>
        <taxon>Bacteria</taxon>
        <taxon>Bacillati</taxon>
        <taxon>Bacillota</taxon>
        <taxon>Clostridia</taxon>
        <taxon>Peptostreptococcales</taxon>
        <taxon>Filifactoraceae</taxon>
        <taxon>Acetoanaerobium</taxon>
    </lineage>
</organism>
<evidence type="ECO:0000256" key="1">
    <source>
        <dbReference type="ARBA" id="ARBA00023015"/>
    </source>
</evidence>
<dbReference type="InterPro" id="IPR001034">
    <property type="entry name" value="DeoR_HTH"/>
</dbReference>
<keyword evidence="3" id="KW-0804">Transcription</keyword>
<protein>
    <submittedName>
        <fullName evidence="5">DNA-binding transcriptional regulator YafY</fullName>
    </submittedName>
</protein>
<evidence type="ECO:0000256" key="3">
    <source>
        <dbReference type="ARBA" id="ARBA00023163"/>
    </source>
</evidence>
<sequence length="110" mass="12748">MSANERRMKIIEVLCIRRQDTMSNLAAEFKVSIGTIRNDINALSLSYPLETIRGRYCGGVRVMKGYHLNRKYLKPQQYELLERLSKKLYGNDLAVMQSIFKDFVLNKNTG</sequence>